<organism evidence="2 3">
    <name type="scientific">Stylosanthes scabra</name>
    <dbReference type="NCBI Taxonomy" id="79078"/>
    <lineage>
        <taxon>Eukaryota</taxon>
        <taxon>Viridiplantae</taxon>
        <taxon>Streptophyta</taxon>
        <taxon>Embryophyta</taxon>
        <taxon>Tracheophyta</taxon>
        <taxon>Spermatophyta</taxon>
        <taxon>Magnoliopsida</taxon>
        <taxon>eudicotyledons</taxon>
        <taxon>Gunneridae</taxon>
        <taxon>Pentapetalae</taxon>
        <taxon>rosids</taxon>
        <taxon>fabids</taxon>
        <taxon>Fabales</taxon>
        <taxon>Fabaceae</taxon>
        <taxon>Papilionoideae</taxon>
        <taxon>50 kb inversion clade</taxon>
        <taxon>dalbergioids sensu lato</taxon>
        <taxon>Dalbergieae</taxon>
        <taxon>Pterocarpus clade</taxon>
        <taxon>Stylosanthes</taxon>
    </lineage>
</organism>
<evidence type="ECO:0000313" key="2">
    <source>
        <dbReference type="EMBL" id="MED6177921.1"/>
    </source>
</evidence>
<reference evidence="2 3" key="1">
    <citation type="journal article" date="2023" name="Plants (Basel)">
        <title>Bridging the Gap: Combining Genomics and Transcriptomics Approaches to Understand Stylosanthes scabra, an Orphan Legume from the Brazilian Caatinga.</title>
        <authorList>
            <person name="Ferreira-Neto J.R.C."/>
            <person name="da Silva M.D."/>
            <person name="Binneck E."/>
            <person name="de Melo N.F."/>
            <person name="da Silva R.H."/>
            <person name="de Melo A.L.T.M."/>
            <person name="Pandolfi V."/>
            <person name="Bustamante F.O."/>
            <person name="Brasileiro-Vidal A.C."/>
            <person name="Benko-Iseppon A.M."/>
        </authorList>
    </citation>
    <scope>NUCLEOTIDE SEQUENCE [LARGE SCALE GENOMIC DNA]</scope>
    <source>
        <tissue evidence="2">Leaves</tissue>
    </source>
</reference>
<protein>
    <submittedName>
        <fullName evidence="2">Uncharacterized protein</fullName>
    </submittedName>
</protein>
<gene>
    <name evidence="2" type="ORF">PIB30_102692</name>
</gene>
<accession>A0ABU6VXT1</accession>
<evidence type="ECO:0000256" key="1">
    <source>
        <dbReference type="SAM" id="MobiDB-lite"/>
    </source>
</evidence>
<keyword evidence="3" id="KW-1185">Reference proteome</keyword>
<evidence type="ECO:0000313" key="3">
    <source>
        <dbReference type="Proteomes" id="UP001341840"/>
    </source>
</evidence>
<sequence>MRIKAQRALQFEEQTANSDEVASEKFSEEEIVEENSEEEIQDNIADNANNQPRTLADYTNSTTSGCGSSIVWPIVEANTFELKPVLVQLVQQN</sequence>
<comment type="caution">
    <text evidence="2">The sequence shown here is derived from an EMBL/GenBank/DDBJ whole genome shotgun (WGS) entry which is preliminary data.</text>
</comment>
<feature type="region of interest" description="Disordered" evidence="1">
    <location>
        <begin position="1"/>
        <end position="39"/>
    </location>
</feature>
<dbReference type="Proteomes" id="UP001341840">
    <property type="component" value="Unassembled WGS sequence"/>
</dbReference>
<name>A0ABU6VXT1_9FABA</name>
<dbReference type="EMBL" id="JASCZI010154237">
    <property type="protein sequence ID" value="MED6177921.1"/>
    <property type="molecule type" value="Genomic_DNA"/>
</dbReference>
<proteinExistence type="predicted"/>
<feature type="compositionally biased region" description="Acidic residues" evidence="1">
    <location>
        <begin position="29"/>
        <end position="39"/>
    </location>
</feature>